<dbReference type="AlphaFoldDB" id="A0A517N801"/>
<keyword evidence="2" id="KW-0472">Membrane</keyword>
<accession>A0A517N801</accession>
<gene>
    <name evidence="3" type="ORF">K227x_16490</name>
</gene>
<organism evidence="3 4">
    <name type="scientific">Rubripirellula lacrimiformis</name>
    <dbReference type="NCBI Taxonomy" id="1930273"/>
    <lineage>
        <taxon>Bacteria</taxon>
        <taxon>Pseudomonadati</taxon>
        <taxon>Planctomycetota</taxon>
        <taxon>Planctomycetia</taxon>
        <taxon>Pirellulales</taxon>
        <taxon>Pirellulaceae</taxon>
        <taxon>Rubripirellula</taxon>
    </lineage>
</organism>
<dbReference type="SUPFAM" id="SSF54523">
    <property type="entry name" value="Pili subunits"/>
    <property type="match status" value="1"/>
</dbReference>
<proteinExistence type="predicted"/>
<feature type="region of interest" description="Disordered" evidence="1">
    <location>
        <begin position="94"/>
        <end position="115"/>
    </location>
</feature>
<keyword evidence="2" id="KW-1133">Transmembrane helix</keyword>
<dbReference type="PROSITE" id="PS00409">
    <property type="entry name" value="PROKAR_NTER_METHYL"/>
    <property type="match status" value="1"/>
</dbReference>
<dbReference type="KEGG" id="rlc:K227x_16490"/>
<sequence>MIRRHHSDRRVLQVTAGFTLLEVILTLAMSVVLMILVGGAIQFYARDMNVRDMDVRQTQLAAAVMQMIEDDLRATLHLEPVSMEGLESLLAASGGGDSAAAGGEEDLSAAGLDSTDDTIADETAVSDTGTMDLQTSAAVLATPGLIGNQYQIQVDLSRLPRLEEYVAMMDEMTSDIDDVPSDLKTVAYFVQPAGTVGGVQDPLATMTGDETTGSDQSDLGSGGLVRRSLDRAVTSEAAATGALGLLNQTGELLAPEVLSIEFQYWDGTTWQLQWSSDEYGELPMAVKVQLTMADPTVMLSDGSGLDPDATRVFTHVIRLPLARPIDTTDEDMTGVVQ</sequence>
<dbReference type="InterPro" id="IPR012902">
    <property type="entry name" value="N_methyl_site"/>
</dbReference>
<keyword evidence="2" id="KW-0812">Transmembrane</keyword>
<reference evidence="3 4" key="1">
    <citation type="submission" date="2019-02" db="EMBL/GenBank/DDBJ databases">
        <title>Deep-cultivation of Planctomycetes and their phenomic and genomic characterization uncovers novel biology.</title>
        <authorList>
            <person name="Wiegand S."/>
            <person name="Jogler M."/>
            <person name="Boedeker C."/>
            <person name="Pinto D."/>
            <person name="Vollmers J."/>
            <person name="Rivas-Marin E."/>
            <person name="Kohn T."/>
            <person name="Peeters S.H."/>
            <person name="Heuer A."/>
            <person name="Rast P."/>
            <person name="Oberbeckmann S."/>
            <person name="Bunk B."/>
            <person name="Jeske O."/>
            <person name="Meyerdierks A."/>
            <person name="Storesund J.E."/>
            <person name="Kallscheuer N."/>
            <person name="Luecker S."/>
            <person name="Lage O.M."/>
            <person name="Pohl T."/>
            <person name="Merkel B.J."/>
            <person name="Hornburger P."/>
            <person name="Mueller R.-W."/>
            <person name="Bruemmer F."/>
            <person name="Labrenz M."/>
            <person name="Spormann A.M."/>
            <person name="Op den Camp H."/>
            <person name="Overmann J."/>
            <person name="Amann R."/>
            <person name="Jetten M.S.M."/>
            <person name="Mascher T."/>
            <person name="Medema M.H."/>
            <person name="Devos D.P."/>
            <person name="Kaster A.-K."/>
            <person name="Ovreas L."/>
            <person name="Rohde M."/>
            <person name="Galperin M.Y."/>
            <person name="Jogler C."/>
        </authorList>
    </citation>
    <scope>NUCLEOTIDE SEQUENCE [LARGE SCALE GENOMIC DNA]</scope>
    <source>
        <strain evidence="3 4">K22_7</strain>
    </source>
</reference>
<evidence type="ECO:0000313" key="3">
    <source>
        <dbReference type="EMBL" id="QDT03267.1"/>
    </source>
</evidence>
<dbReference type="Proteomes" id="UP000318538">
    <property type="component" value="Chromosome"/>
</dbReference>
<evidence type="ECO:0000256" key="1">
    <source>
        <dbReference type="SAM" id="MobiDB-lite"/>
    </source>
</evidence>
<protein>
    <recommendedName>
        <fullName evidence="5">Pseudopilin GspJ</fullName>
    </recommendedName>
</protein>
<dbReference type="RefSeq" id="WP_145168991.1">
    <property type="nucleotide sequence ID" value="NZ_CP036525.1"/>
</dbReference>
<evidence type="ECO:0000256" key="2">
    <source>
        <dbReference type="SAM" id="Phobius"/>
    </source>
</evidence>
<dbReference type="Gene3D" id="2.10.70.20">
    <property type="entry name" value="gspk-gspi-gspj complex like domains"/>
    <property type="match status" value="1"/>
</dbReference>
<feature type="transmembrane region" description="Helical" evidence="2">
    <location>
        <begin position="20"/>
        <end position="45"/>
    </location>
</feature>
<name>A0A517N801_9BACT</name>
<dbReference type="OrthoDB" id="9812770at2"/>
<evidence type="ECO:0008006" key="5">
    <source>
        <dbReference type="Google" id="ProtNLM"/>
    </source>
</evidence>
<dbReference type="InterPro" id="IPR045584">
    <property type="entry name" value="Pilin-like"/>
</dbReference>
<dbReference type="EMBL" id="CP036525">
    <property type="protein sequence ID" value="QDT03267.1"/>
    <property type="molecule type" value="Genomic_DNA"/>
</dbReference>
<keyword evidence="4" id="KW-1185">Reference proteome</keyword>
<evidence type="ECO:0000313" key="4">
    <source>
        <dbReference type="Proteomes" id="UP000318538"/>
    </source>
</evidence>